<dbReference type="EMBL" id="CP045894">
    <property type="protein sequence ID" value="QQP55034.1"/>
    <property type="molecule type" value="Genomic_DNA"/>
</dbReference>
<protein>
    <submittedName>
        <fullName evidence="1">Uncharacterized protein</fullName>
    </submittedName>
</protein>
<feature type="non-terminal residue" evidence="1">
    <location>
        <position position="119"/>
    </location>
</feature>
<evidence type="ECO:0000313" key="1">
    <source>
        <dbReference type="EMBL" id="QQP55034.1"/>
    </source>
</evidence>
<accession>A0A7T8KFM7</accession>
<keyword evidence="2" id="KW-1185">Reference proteome</keyword>
<reference evidence="2" key="1">
    <citation type="submission" date="2021-01" db="EMBL/GenBank/DDBJ databases">
        <title>Caligus Genome Assembly.</title>
        <authorList>
            <person name="Gallardo-Escarate C."/>
        </authorList>
    </citation>
    <scope>NUCLEOTIDE SEQUENCE [LARGE SCALE GENOMIC DNA]</scope>
</reference>
<evidence type="ECO:0000313" key="2">
    <source>
        <dbReference type="Proteomes" id="UP000595437"/>
    </source>
</evidence>
<dbReference type="Proteomes" id="UP000595437">
    <property type="component" value="Chromosome 5"/>
</dbReference>
<name>A0A7T8KFM7_CALRO</name>
<proteinExistence type="predicted"/>
<gene>
    <name evidence="1" type="ORF">FKW44_008069</name>
</gene>
<organism evidence="1 2">
    <name type="scientific">Caligus rogercresseyi</name>
    <name type="common">Sea louse</name>
    <dbReference type="NCBI Taxonomy" id="217165"/>
    <lineage>
        <taxon>Eukaryota</taxon>
        <taxon>Metazoa</taxon>
        <taxon>Ecdysozoa</taxon>
        <taxon>Arthropoda</taxon>
        <taxon>Crustacea</taxon>
        <taxon>Multicrustacea</taxon>
        <taxon>Hexanauplia</taxon>
        <taxon>Copepoda</taxon>
        <taxon>Siphonostomatoida</taxon>
        <taxon>Caligidae</taxon>
        <taxon>Caligus</taxon>
    </lineage>
</organism>
<sequence>MDGLNDLFPAIIGTRGSVEDVKKVCSKLLKDDLLRGIAFLVSEAVPSSLGQAVPTPLVPNSNTSAAANSAARSTLTLTTAAAVTTTSGGTLVTPTTTRSATLVTAATTATSSIEKREKN</sequence>
<dbReference type="AlphaFoldDB" id="A0A7T8KFM7"/>